<comment type="subcellular location">
    <subcellularLocation>
        <location evidence="1">Nucleus membrane</location>
        <topology evidence="1">Peripheral membrane protein</topology>
        <orientation evidence="1">Cytoplasmic side</orientation>
    </subcellularLocation>
    <subcellularLocation>
        <location evidence="2">Nucleus</location>
        <location evidence="2">Nuclear pore complex</location>
    </subcellularLocation>
</comment>
<evidence type="ECO:0000259" key="10">
    <source>
        <dbReference type="PROSITE" id="PS50103"/>
    </source>
</evidence>
<keyword evidence="3" id="KW-0813">Transport</keyword>
<keyword evidence="12" id="KW-1185">Reference proteome</keyword>
<evidence type="ECO:0000256" key="5">
    <source>
        <dbReference type="ARBA" id="ARBA00037262"/>
    </source>
</evidence>
<dbReference type="EMBL" id="ABDC03015599">
    <property type="status" value="NOT_ANNOTATED_CDS"/>
    <property type="molecule type" value="Genomic_DNA"/>
</dbReference>
<accession>A0A8B7GYL6</accession>
<evidence type="ECO:0000256" key="4">
    <source>
        <dbReference type="ARBA" id="ARBA00023242"/>
    </source>
</evidence>
<gene>
    <name evidence="11" type="primary">NUP42</name>
</gene>
<feature type="zinc finger region" description="C3H1-type" evidence="8">
    <location>
        <begin position="1"/>
        <end position="25"/>
    </location>
</feature>
<dbReference type="GeneID" id="105875889"/>
<dbReference type="PANTHER" id="PTHR46527">
    <property type="entry name" value="NUCLEOPORIN-LIKE PROTEIN 2"/>
    <property type="match status" value="1"/>
</dbReference>
<dbReference type="PANTHER" id="PTHR46527:SF1">
    <property type="entry name" value="NUCLEOPORIN NUP42"/>
    <property type="match status" value="1"/>
</dbReference>
<evidence type="ECO:0000256" key="9">
    <source>
        <dbReference type="SAM" id="MobiDB-lite"/>
    </source>
</evidence>
<evidence type="ECO:0000256" key="8">
    <source>
        <dbReference type="PROSITE-ProRule" id="PRU00723"/>
    </source>
</evidence>
<evidence type="ECO:0000313" key="12">
    <source>
        <dbReference type="Proteomes" id="UP000694394"/>
    </source>
</evidence>
<keyword evidence="3" id="KW-0906">Nuclear pore complex</keyword>
<dbReference type="AlphaFoldDB" id="A0A8B7GYL6"/>
<dbReference type="GO" id="GO:0031965">
    <property type="term" value="C:nuclear membrane"/>
    <property type="evidence" value="ECO:0007669"/>
    <property type="project" value="UniProtKB-SubCell"/>
</dbReference>
<name>A0A8B7GYL6_MICMU</name>
<evidence type="ECO:0000256" key="3">
    <source>
        <dbReference type="ARBA" id="ARBA00023132"/>
    </source>
</evidence>
<feature type="compositionally biased region" description="Low complexity" evidence="9">
    <location>
        <begin position="33"/>
        <end position="42"/>
    </location>
</feature>
<dbReference type="GO" id="GO:0005643">
    <property type="term" value="C:nuclear pore"/>
    <property type="evidence" value="ECO:0007669"/>
    <property type="project" value="UniProtKB-SubCell"/>
</dbReference>
<protein>
    <recommendedName>
        <fullName evidence="6">Nucleoporin NUP42</fullName>
    </recommendedName>
    <alternativeName>
        <fullName evidence="7">Nucleoporin-like protein 2</fullName>
    </alternativeName>
</protein>
<keyword evidence="8" id="KW-0479">Metal-binding</keyword>
<feature type="region of interest" description="Disordered" evidence="9">
    <location>
        <begin position="24"/>
        <end position="87"/>
    </location>
</feature>
<dbReference type="GO" id="GO:0008270">
    <property type="term" value="F:zinc ion binding"/>
    <property type="evidence" value="ECO:0007669"/>
    <property type="project" value="UniProtKB-KW"/>
</dbReference>
<dbReference type="GO" id="GO:0006611">
    <property type="term" value="P:protein export from nucleus"/>
    <property type="evidence" value="ECO:0007669"/>
    <property type="project" value="Ensembl"/>
</dbReference>
<keyword evidence="3" id="KW-0811">Translocation</keyword>
<dbReference type="Ensembl" id="ENSMICT00000060187.1">
    <property type="protein sequence ID" value="ENSMICP00000046995.1"/>
    <property type="gene ID" value="ENSMICG00000046211.1"/>
</dbReference>
<dbReference type="InterPro" id="IPR000571">
    <property type="entry name" value="Znf_CCCH"/>
</dbReference>
<proteinExistence type="predicted"/>
<keyword evidence="4" id="KW-0539">Nucleus</keyword>
<dbReference type="PROSITE" id="PS50103">
    <property type="entry name" value="ZF_C3H1"/>
    <property type="match status" value="1"/>
</dbReference>
<feature type="compositionally biased region" description="Polar residues" evidence="9">
    <location>
        <begin position="43"/>
        <end position="65"/>
    </location>
</feature>
<sequence length="423" mass="45193">MTICQFFLQGRCRFGDRCWNEHPGARGAGGGRQQPQQQPSGSNRRGWNTTSQRYSSVIQPSSFSKPTPWGGSRDQEKPSFSSFDSGASASRNRGFGLSENPFASLSSDGQKDEKKLLEGIVKDMEIWESSGQWMFSVYSPIKTKPNISGFTDISPEELRLEYHNFLTSNNLQSYLNSVQQLINQWRNRVNELKNINISTKVALLSDVKDGVNQAAPTFGFGSRQTTTFGSPGFPVNSSSSDNAQNFSFKTNSGFVPAPSGSPSGFRSPPAFGGVSSASSAISTSTPVFGFGKPEITSAASFSFKSPATSTFGSPGFSGFSASSAADPVRAPLAPAFGSVSSVAGFGSPGSHSYSAFSKPSNDTFGNSSIPTSLSVSNSIVATDNVLFTPKDKLTVEEVEQFQSKKFTLGKIPLKPPPVELLNI</sequence>
<dbReference type="GeneTree" id="ENSGT00390000000118"/>
<dbReference type="GO" id="GO:0005049">
    <property type="term" value="F:nuclear export signal receptor activity"/>
    <property type="evidence" value="ECO:0007669"/>
    <property type="project" value="Ensembl"/>
</dbReference>
<reference evidence="11" key="1">
    <citation type="submission" date="2016-12" db="EMBL/GenBank/DDBJ databases">
        <title>Mouse lemur reference genome and diversity panel.</title>
        <authorList>
            <person name="Harris R."/>
            <person name="Larsen P."/>
            <person name="Liu Y."/>
            <person name="Hughes D.S."/>
            <person name="Murali S."/>
            <person name="Raveendran M."/>
            <person name="Korchina V."/>
            <person name="Wang M."/>
            <person name="Jhangiani S."/>
            <person name="Bandaranaike D."/>
            <person name="Bellair M."/>
            <person name="Blankenburg K."/>
            <person name="Chao H."/>
            <person name="Dahdouli M."/>
            <person name="Dinh H."/>
            <person name="Doddapaneni H."/>
            <person name="English A."/>
            <person name="Firestine M."/>
            <person name="Gnanaolivu R."/>
            <person name="Gross S."/>
            <person name="Hernandez B."/>
            <person name="Javaid M."/>
            <person name="Jayaseelan J."/>
            <person name="Jones J."/>
            <person name="Khan Z."/>
            <person name="Kovar C."/>
            <person name="Kurapati P."/>
            <person name="Le B."/>
            <person name="Lee S."/>
            <person name="Li M."/>
            <person name="Mathew T."/>
            <person name="Narasimhan A."/>
            <person name="Ngo D."/>
            <person name="Nguyen L."/>
            <person name="Okwuonu G."/>
            <person name="Ongeri F."/>
            <person name="Osuji N."/>
            <person name="Pu L.-L."/>
            <person name="Puazo M."/>
            <person name="Quiroz J."/>
            <person name="Raj R."/>
            <person name="Rajbhandari K."/>
            <person name="Reid J.G."/>
            <person name="Santibanez J."/>
            <person name="Sexton D."/>
            <person name="Skinner E."/>
            <person name="Vee V."/>
            <person name="Weissenberger G."/>
            <person name="Wu Y."/>
            <person name="Xin Y."/>
            <person name="Han Y."/>
            <person name="Campbell C."/>
            <person name="Brown A."/>
            <person name="Sullivan B."/>
            <person name="Shelton J."/>
            <person name="Brown S."/>
            <person name="Dudchenko O."/>
            <person name="Machol I."/>
            <person name="Durand N."/>
            <person name="Shamim M."/>
            <person name="Lieberman A."/>
            <person name="Muzny D.M."/>
            <person name="Richards S."/>
            <person name="Yoder A."/>
            <person name="Worley K.C."/>
            <person name="Rogers J."/>
            <person name="Gibbs R.A."/>
        </authorList>
    </citation>
    <scope>NUCLEOTIDE SEQUENCE [LARGE SCALE GENOMIC DNA]</scope>
</reference>
<evidence type="ECO:0000256" key="2">
    <source>
        <dbReference type="ARBA" id="ARBA00004567"/>
    </source>
</evidence>
<dbReference type="OrthoDB" id="20729at2759"/>
<dbReference type="KEGG" id="mmur:105875889"/>
<dbReference type="InterPro" id="IPR051767">
    <property type="entry name" value="Nucleoporin_NUP42"/>
</dbReference>
<evidence type="ECO:0000313" key="11">
    <source>
        <dbReference type="Ensembl" id="ENSMICP00000046995.1"/>
    </source>
</evidence>
<evidence type="ECO:0000256" key="1">
    <source>
        <dbReference type="ARBA" id="ARBA00004335"/>
    </source>
</evidence>
<keyword evidence="8" id="KW-0862">Zinc</keyword>
<dbReference type="CTD" id="11097"/>
<dbReference type="GO" id="GO:0005654">
    <property type="term" value="C:nucleoplasm"/>
    <property type="evidence" value="ECO:0007669"/>
    <property type="project" value="Ensembl"/>
</dbReference>
<comment type="function">
    <text evidence="5">Required for the export of mRNAs containing poly(A) tails from the nucleus into the cytoplasm.</text>
</comment>
<keyword evidence="3" id="KW-0509">mRNA transport</keyword>
<dbReference type="RefSeq" id="XP_012628763.1">
    <property type="nucleotide sequence ID" value="XM_012773309.1"/>
</dbReference>
<reference evidence="11" key="2">
    <citation type="submission" date="2025-08" db="UniProtKB">
        <authorList>
            <consortium name="Ensembl"/>
        </authorList>
    </citation>
    <scope>IDENTIFICATION</scope>
</reference>
<organism evidence="11 12">
    <name type="scientific">Microcebus murinus</name>
    <name type="common">Gray mouse lemur</name>
    <name type="synonym">Lemur murinus</name>
    <dbReference type="NCBI Taxonomy" id="30608"/>
    <lineage>
        <taxon>Eukaryota</taxon>
        <taxon>Metazoa</taxon>
        <taxon>Chordata</taxon>
        <taxon>Craniata</taxon>
        <taxon>Vertebrata</taxon>
        <taxon>Euteleostomi</taxon>
        <taxon>Mammalia</taxon>
        <taxon>Eutheria</taxon>
        <taxon>Euarchontoglires</taxon>
        <taxon>Primates</taxon>
        <taxon>Strepsirrhini</taxon>
        <taxon>Lemuriformes</taxon>
        <taxon>Cheirogaleidae</taxon>
        <taxon>Microcebus</taxon>
    </lineage>
</organism>
<reference evidence="11" key="3">
    <citation type="submission" date="2025-09" db="UniProtKB">
        <authorList>
            <consortium name="Ensembl"/>
        </authorList>
    </citation>
    <scope>IDENTIFICATION</scope>
</reference>
<keyword evidence="3" id="KW-0653">Protein transport</keyword>
<feature type="domain" description="C3H1-type" evidence="10">
    <location>
        <begin position="1"/>
        <end position="25"/>
    </location>
</feature>
<evidence type="ECO:0000256" key="7">
    <source>
        <dbReference type="ARBA" id="ARBA00042384"/>
    </source>
</evidence>
<dbReference type="GO" id="GO:0005829">
    <property type="term" value="C:cytosol"/>
    <property type="evidence" value="ECO:0007669"/>
    <property type="project" value="Ensembl"/>
</dbReference>
<dbReference type="Proteomes" id="UP000694394">
    <property type="component" value="Chromosome 11"/>
</dbReference>
<evidence type="ECO:0000256" key="6">
    <source>
        <dbReference type="ARBA" id="ARBA00039886"/>
    </source>
</evidence>
<keyword evidence="8" id="KW-0863">Zinc-finger</keyword>
<dbReference type="SMART" id="SM00356">
    <property type="entry name" value="ZnF_C3H1"/>
    <property type="match status" value="1"/>
</dbReference>